<dbReference type="InterPro" id="IPR001680">
    <property type="entry name" value="WD40_rpt"/>
</dbReference>
<evidence type="ECO:0000313" key="4">
    <source>
        <dbReference type="EMBL" id="QDV42219.1"/>
    </source>
</evidence>
<accession>A0A518HN27</accession>
<protein>
    <submittedName>
        <fullName evidence="4">WD domain, G-beta repeat</fullName>
    </submittedName>
</protein>
<sequence>MSRRIKEPSTIAVAQPGQIVLLDFQKEEITSEFSLPTKESTTAVDFSPDLESVVIGCENGSVYELDLASGEVRMYSSVGKGQVRKLDFLEDNTLVTAHHDEDVCVWDDGEITRTHGPYTSWVSSLCCYKQMVAFGLFNRHRGYQVFYGDIRQSLHKLYGNNSNSKGVAFIEEGRTLVTIGSDQQLKIWDLELGESRFTISDSEIFCAMAVLHDERLIAAGTREGSVILYRSDLP</sequence>
<dbReference type="SUPFAM" id="SSF50978">
    <property type="entry name" value="WD40 repeat-like"/>
    <property type="match status" value="1"/>
</dbReference>
<feature type="repeat" description="WD" evidence="3">
    <location>
        <begin position="157"/>
        <end position="198"/>
    </location>
</feature>
<dbReference type="PROSITE" id="PS50294">
    <property type="entry name" value="WD_REPEATS_REGION"/>
    <property type="match status" value="1"/>
</dbReference>
<keyword evidence="1 3" id="KW-0853">WD repeat</keyword>
<dbReference type="PROSITE" id="PS00678">
    <property type="entry name" value="WD_REPEATS_1"/>
    <property type="match status" value="1"/>
</dbReference>
<dbReference type="Proteomes" id="UP000319004">
    <property type="component" value="Chromosome"/>
</dbReference>
<dbReference type="PROSITE" id="PS50082">
    <property type="entry name" value="WD_REPEATS_2"/>
    <property type="match status" value="1"/>
</dbReference>
<dbReference type="InterPro" id="IPR015943">
    <property type="entry name" value="WD40/YVTN_repeat-like_dom_sf"/>
</dbReference>
<dbReference type="Gene3D" id="2.130.10.10">
    <property type="entry name" value="YVTN repeat-like/Quinoprotein amine dehydrogenase"/>
    <property type="match status" value="2"/>
</dbReference>
<keyword evidence="2" id="KW-0677">Repeat</keyword>
<evidence type="ECO:0000256" key="2">
    <source>
        <dbReference type="ARBA" id="ARBA00022737"/>
    </source>
</evidence>
<dbReference type="KEGG" id="snep:Enr13x_20640"/>
<gene>
    <name evidence="4" type="ORF">Enr13x_20640</name>
</gene>
<dbReference type="Pfam" id="PF00400">
    <property type="entry name" value="WD40"/>
    <property type="match status" value="1"/>
</dbReference>
<dbReference type="SMART" id="SM00320">
    <property type="entry name" value="WD40"/>
    <property type="match status" value="4"/>
</dbReference>
<reference evidence="4 5" key="1">
    <citation type="submission" date="2019-03" db="EMBL/GenBank/DDBJ databases">
        <title>Deep-cultivation of Planctomycetes and their phenomic and genomic characterization uncovers novel biology.</title>
        <authorList>
            <person name="Wiegand S."/>
            <person name="Jogler M."/>
            <person name="Boedeker C."/>
            <person name="Pinto D."/>
            <person name="Vollmers J."/>
            <person name="Rivas-Marin E."/>
            <person name="Kohn T."/>
            <person name="Peeters S.H."/>
            <person name="Heuer A."/>
            <person name="Rast P."/>
            <person name="Oberbeckmann S."/>
            <person name="Bunk B."/>
            <person name="Jeske O."/>
            <person name="Meyerdierks A."/>
            <person name="Storesund J.E."/>
            <person name="Kallscheuer N."/>
            <person name="Luecker S."/>
            <person name="Lage O.M."/>
            <person name="Pohl T."/>
            <person name="Merkel B.J."/>
            <person name="Hornburger P."/>
            <person name="Mueller R.-W."/>
            <person name="Bruemmer F."/>
            <person name="Labrenz M."/>
            <person name="Spormann A.M."/>
            <person name="Op den Camp H."/>
            <person name="Overmann J."/>
            <person name="Amann R."/>
            <person name="Jetten M.S.M."/>
            <person name="Mascher T."/>
            <person name="Medema M.H."/>
            <person name="Devos D.P."/>
            <person name="Kaster A.-K."/>
            <person name="Ovreas L."/>
            <person name="Rohde M."/>
            <person name="Galperin M.Y."/>
            <person name="Jogler C."/>
        </authorList>
    </citation>
    <scope>NUCLEOTIDE SEQUENCE [LARGE SCALE GENOMIC DNA]</scope>
    <source>
        <strain evidence="4 5">Enr13</strain>
    </source>
</reference>
<dbReference type="InterPro" id="IPR019775">
    <property type="entry name" value="WD40_repeat_CS"/>
</dbReference>
<evidence type="ECO:0000256" key="1">
    <source>
        <dbReference type="ARBA" id="ARBA00022574"/>
    </source>
</evidence>
<dbReference type="AlphaFoldDB" id="A0A518HN27"/>
<name>A0A518HN27_9BACT</name>
<dbReference type="PANTHER" id="PTHR19848:SF8">
    <property type="entry name" value="F-BOX AND WD REPEAT DOMAIN CONTAINING 7"/>
    <property type="match status" value="1"/>
</dbReference>
<dbReference type="EMBL" id="CP037423">
    <property type="protein sequence ID" value="QDV42219.1"/>
    <property type="molecule type" value="Genomic_DNA"/>
</dbReference>
<evidence type="ECO:0000313" key="5">
    <source>
        <dbReference type="Proteomes" id="UP000319004"/>
    </source>
</evidence>
<evidence type="ECO:0000256" key="3">
    <source>
        <dbReference type="PROSITE-ProRule" id="PRU00221"/>
    </source>
</evidence>
<proteinExistence type="predicted"/>
<organism evidence="4 5">
    <name type="scientific">Stieleria neptunia</name>
    <dbReference type="NCBI Taxonomy" id="2527979"/>
    <lineage>
        <taxon>Bacteria</taxon>
        <taxon>Pseudomonadati</taxon>
        <taxon>Planctomycetota</taxon>
        <taxon>Planctomycetia</taxon>
        <taxon>Pirellulales</taxon>
        <taxon>Pirellulaceae</taxon>
        <taxon>Stieleria</taxon>
    </lineage>
</organism>
<dbReference type="PANTHER" id="PTHR19848">
    <property type="entry name" value="WD40 REPEAT PROTEIN"/>
    <property type="match status" value="1"/>
</dbReference>
<keyword evidence="5" id="KW-1185">Reference proteome</keyword>
<dbReference type="InterPro" id="IPR036322">
    <property type="entry name" value="WD40_repeat_dom_sf"/>
</dbReference>